<dbReference type="InterPro" id="IPR007407">
    <property type="entry name" value="DUF459"/>
</dbReference>
<dbReference type="SUPFAM" id="SSF52266">
    <property type="entry name" value="SGNH hydrolase"/>
    <property type="match status" value="1"/>
</dbReference>
<dbReference type="Pfam" id="PF04311">
    <property type="entry name" value="DUF459"/>
    <property type="match status" value="1"/>
</dbReference>
<feature type="region of interest" description="Disordered" evidence="1">
    <location>
        <begin position="50"/>
        <end position="75"/>
    </location>
</feature>
<name>A0ABY7TRS4_9SPHN</name>
<proteinExistence type="predicted"/>
<accession>A0ABY7TRS4</accession>
<dbReference type="RefSeq" id="WP_273691162.1">
    <property type="nucleotide sequence ID" value="NZ_CP117411.1"/>
</dbReference>
<protein>
    <submittedName>
        <fullName evidence="2">GDSL-type esterase/lipase family protein</fullName>
    </submittedName>
</protein>
<dbReference type="InterPro" id="IPR036514">
    <property type="entry name" value="SGNH_hydro_sf"/>
</dbReference>
<gene>
    <name evidence="2" type="ORF">PQ455_09115</name>
</gene>
<reference evidence="2 3" key="1">
    <citation type="submission" date="2023-02" db="EMBL/GenBank/DDBJ databases">
        <title>Genome sequence of Sphingomonas naphthae.</title>
        <authorList>
            <person name="Kim S."/>
            <person name="Heo J."/>
            <person name="Kwon S.-W."/>
        </authorList>
    </citation>
    <scope>NUCLEOTIDE SEQUENCE [LARGE SCALE GENOMIC DNA]</scope>
    <source>
        <strain evidence="2 3">KACC 18716</strain>
    </source>
</reference>
<dbReference type="Gene3D" id="3.40.50.1110">
    <property type="entry name" value="SGNH hydrolase"/>
    <property type="match status" value="1"/>
</dbReference>
<evidence type="ECO:0000256" key="1">
    <source>
        <dbReference type="SAM" id="MobiDB-lite"/>
    </source>
</evidence>
<feature type="compositionally biased region" description="Pro residues" evidence="1">
    <location>
        <begin position="65"/>
        <end position="74"/>
    </location>
</feature>
<keyword evidence="3" id="KW-1185">Reference proteome</keyword>
<dbReference type="Proteomes" id="UP001220395">
    <property type="component" value="Chromosome"/>
</dbReference>
<evidence type="ECO:0000313" key="2">
    <source>
        <dbReference type="EMBL" id="WCT75357.1"/>
    </source>
</evidence>
<dbReference type="EMBL" id="CP117411">
    <property type="protein sequence ID" value="WCT75357.1"/>
    <property type="molecule type" value="Genomic_DNA"/>
</dbReference>
<sequence>MTRVGFFLDRTAVLFLGVAAGAAIGYAFAASNRTERDVVVLASDAPAPSPVVAPPPATAGDPKPDTAPPPPATPAPAAAVAAAAAPVEAAPIPDTPLAAAHEDGVVRIGVFGDSFGDGVWSALYRLLPAKDGFRVTKYSQQSTGFTRYRSLNLEEHDAGQIAAKPVDIAVISFGANDAQGVYANGHGYKLMSSGWQDVIGQRIDSYVAMLRRTGATVYWVGLPKMRDAAFDADIAGMNAFYADRMRRLGVPFIDVRPLTVDGEGKYTAYMAEDGSGATKLFRANDGIHMSMNGYVRITKGLASRIRQSTEAARAARAAPRPQANPA</sequence>
<organism evidence="2 3">
    <name type="scientific">Sphingomonas naphthae</name>
    <dbReference type="NCBI Taxonomy" id="1813468"/>
    <lineage>
        <taxon>Bacteria</taxon>
        <taxon>Pseudomonadati</taxon>
        <taxon>Pseudomonadota</taxon>
        <taxon>Alphaproteobacteria</taxon>
        <taxon>Sphingomonadales</taxon>
        <taxon>Sphingomonadaceae</taxon>
        <taxon>Sphingomonas</taxon>
    </lineage>
</organism>
<evidence type="ECO:0000313" key="3">
    <source>
        <dbReference type="Proteomes" id="UP001220395"/>
    </source>
</evidence>